<dbReference type="STRING" id="1454001.AW08_00618"/>
<dbReference type="Gene3D" id="3.60.15.10">
    <property type="entry name" value="Ribonuclease Z/Hydroxyacylglutathione hydrolase-like"/>
    <property type="match status" value="1"/>
</dbReference>
<dbReference type="GO" id="GO:0016787">
    <property type="term" value="F:hydrolase activity"/>
    <property type="evidence" value="ECO:0007669"/>
    <property type="project" value="UniProtKB-KW"/>
</dbReference>
<dbReference type="PANTHER" id="PTHR47619:SF1">
    <property type="entry name" value="EXODEOXYRIBONUCLEASE WALJ"/>
    <property type="match status" value="1"/>
</dbReference>
<dbReference type="PATRIC" id="fig|1454001.3.peg.596"/>
<dbReference type="Pfam" id="PF12706">
    <property type="entry name" value="Lactamase_B_2"/>
    <property type="match status" value="1"/>
</dbReference>
<keyword evidence="2" id="KW-0378">Hydrolase</keyword>
<proteinExistence type="predicted"/>
<evidence type="ECO:0000313" key="3">
    <source>
        <dbReference type="Proteomes" id="UP000020218"/>
    </source>
</evidence>
<dbReference type="InterPro" id="IPR036866">
    <property type="entry name" value="RibonucZ/Hydroxyglut_hydro"/>
</dbReference>
<evidence type="ECO:0000259" key="1">
    <source>
        <dbReference type="SMART" id="SM00849"/>
    </source>
</evidence>
<dbReference type="AlphaFoldDB" id="A0A011N3E4"/>
<name>A0A011N3E4_9PROT</name>
<dbReference type="InterPro" id="IPR001279">
    <property type="entry name" value="Metallo-B-lactamas"/>
</dbReference>
<dbReference type="SMART" id="SM00849">
    <property type="entry name" value="Lactamase_B"/>
    <property type="match status" value="1"/>
</dbReference>
<reference evidence="2" key="1">
    <citation type="submission" date="2014-02" db="EMBL/GenBank/DDBJ databases">
        <title>Expanding our view of genomic diversity in Candidatus Accumulibacter clades.</title>
        <authorList>
            <person name="Skennerton C.T."/>
            <person name="Barr J.J."/>
            <person name="Slater F.R."/>
            <person name="Bond P.L."/>
            <person name="Tyson G.W."/>
        </authorList>
    </citation>
    <scope>NUCLEOTIDE SEQUENCE [LARGE SCALE GENOMIC DNA]</scope>
</reference>
<protein>
    <submittedName>
        <fullName evidence="2">Metallo-hydrolase YycJ</fullName>
        <ecNumber evidence="2">3.-.-.-</ecNumber>
    </submittedName>
</protein>
<dbReference type="EC" id="3.-.-.-" evidence="2"/>
<feature type="domain" description="Metallo-beta-lactamase" evidence="1">
    <location>
        <begin position="11"/>
        <end position="189"/>
    </location>
</feature>
<sequence length="255" mass="27651">MRFASLGSGSQGNGLIVEAGGTRLLLDCGFSIREVTLRLARLGIDPGGLAAILVTHEHADHVGGVFAFARRHRLAVYLTHGTYKMAARGRSVLTDCHLIDGHAVFAIDDIELRPFPVPHDAREPVQYVFSDGDRCLGVLTDSGSITSHIVDVLRLCDGLVLECNHDQGLLAASRYPAPLRRRIGGPFGHLENGQAAELLRQIDTRRLQHVLAAHLSQENNRPHLAARALALALDCGEEWIGVADQEGGFGWRQLG</sequence>
<evidence type="ECO:0000313" key="2">
    <source>
        <dbReference type="EMBL" id="EXI69406.1"/>
    </source>
</evidence>
<gene>
    <name evidence="2" type="primary">yycJ</name>
    <name evidence="2" type="ORF">AW08_00618</name>
</gene>
<dbReference type="InterPro" id="IPR052533">
    <property type="entry name" value="WalJ/YycJ-like"/>
</dbReference>
<dbReference type="PANTHER" id="PTHR47619">
    <property type="entry name" value="METALLO-HYDROLASE YYCJ-RELATED"/>
    <property type="match status" value="1"/>
</dbReference>
<dbReference type="SUPFAM" id="SSF56281">
    <property type="entry name" value="Metallo-hydrolase/oxidoreductase"/>
    <property type="match status" value="1"/>
</dbReference>
<organism evidence="2 3">
    <name type="scientific">Candidatus Accumulibacter adjunctus</name>
    <dbReference type="NCBI Taxonomy" id="1454001"/>
    <lineage>
        <taxon>Bacteria</taxon>
        <taxon>Pseudomonadati</taxon>
        <taxon>Pseudomonadota</taxon>
        <taxon>Betaproteobacteria</taxon>
        <taxon>Candidatus Accumulibacter</taxon>
    </lineage>
</organism>
<dbReference type="Proteomes" id="UP000020218">
    <property type="component" value="Unassembled WGS sequence"/>
</dbReference>
<dbReference type="EMBL" id="JFAX01000002">
    <property type="protein sequence ID" value="EXI69406.1"/>
    <property type="molecule type" value="Genomic_DNA"/>
</dbReference>
<keyword evidence="3" id="KW-1185">Reference proteome</keyword>
<comment type="caution">
    <text evidence="2">The sequence shown here is derived from an EMBL/GenBank/DDBJ whole genome shotgun (WGS) entry which is preliminary data.</text>
</comment>
<accession>A0A011N3E4</accession>